<reference evidence="2" key="2">
    <citation type="submission" date="2022-01" db="EMBL/GenBank/DDBJ databases">
        <authorList>
            <person name="Yamashiro T."/>
            <person name="Shiraishi A."/>
            <person name="Satake H."/>
            <person name="Nakayama K."/>
        </authorList>
    </citation>
    <scope>NUCLEOTIDE SEQUENCE</scope>
</reference>
<dbReference type="EMBL" id="BQNB010014434">
    <property type="protein sequence ID" value="GJT28116.1"/>
    <property type="molecule type" value="Genomic_DNA"/>
</dbReference>
<evidence type="ECO:0000256" key="1">
    <source>
        <dbReference type="SAM" id="MobiDB-lite"/>
    </source>
</evidence>
<gene>
    <name evidence="2" type="ORF">Tco_0908391</name>
</gene>
<name>A0ABQ5CM24_9ASTR</name>
<evidence type="ECO:0008006" key="4">
    <source>
        <dbReference type="Google" id="ProtNLM"/>
    </source>
</evidence>
<accession>A0ABQ5CM24</accession>
<keyword evidence="3" id="KW-1185">Reference proteome</keyword>
<comment type="caution">
    <text evidence="2">The sequence shown here is derived from an EMBL/GenBank/DDBJ whole genome shotgun (WGS) entry which is preliminary data.</text>
</comment>
<evidence type="ECO:0000313" key="3">
    <source>
        <dbReference type="Proteomes" id="UP001151760"/>
    </source>
</evidence>
<proteinExistence type="predicted"/>
<feature type="region of interest" description="Disordered" evidence="1">
    <location>
        <begin position="1"/>
        <end position="27"/>
    </location>
</feature>
<reference evidence="2" key="1">
    <citation type="journal article" date="2022" name="Int. J. Mol. Sci.">
        <title>Draft Genome of Tanacetum Coccineum: Genomic Comparison of Closely Related Tanacetum-Family Plants.</title>
        <authorList>
            <person name="Yamashiro T."/>
            <person name="Shiraishi A."/>
            <person name="Nakayama K."/>
            <person name="Satake H."/>
        </authorList>
    </citation>
    <scope>NUCLEOTIDE SEQUENCE</scope>
</reference>
<sequence>MDKDSSGRSRSEKQFDIPSVDDHDAHSTNTRKKCEIRLHLIHSSYRFCYDEYELVIGFVYNRHATALPIETWELSWYYPSLYELLPSVSSTMLRSISFFNALDSSLDRTESIVKDYEELPYLCFLNFGLWETSCFSKLTGRAKIDPFQLSIWGRASSRSFSSKIIIVPKLNGLIDECHNHDLMESFGTASISGEDLSFSSIDIVYKLCHDFTLYGK</sequence>
<organism evidence="2 3">
    <name type="scientific">Tanacetum coccineum</name>
    <dbReference type="NCBI Taxonomy" id="301880"/>
    <lineage>
        <taxon>Eukaryota</taxon>
        <taxon>Viridiplantae</taxon>
        <taxon>Streptophyta</taxon>
        <taxon>Embryophyta</taxon>
        <taxon>Tracheophyta</taxon>
        <taxon>Spermatophyta</taxon>
        <taxon>Magnoliopsida</taxon>
        <taxon>eudicotyledons</taxon>
        <taxon>Gunneridae</taxon>
        <taxon>Pentapetalae</taxon>
        <taxon>asterids</taxon>
        <taxon>campanulids</taxon>
        <taxon>Asterales</taxon>
        <taxon>Asteraceae</taxon>
        <taxon>Asteroideae</taxon>
        <taxon>Anthemideae</taxon>
        <taxon>Anthemidinae</taxon>
        <taxon>Tanacetum</taxon>
    </lineage>
</organism>
<protein>
    <recommendedName>
        <fullName evidence="4">Maturase K</fullName>
    </recommendedName>
</protein>
<evidence type="ECO:0000313" key="2">
    <source>
        <dbReference type="EMBL" id="GJT28116.1"/>
    </source>
</evidence>
<dbReference type="Proteomes" id="UP001151760">
    <property type="component" value="Unassembled WGS sequence"/>
</dbReference>